<evidence type="ECO:0000259" key="2">
    <source>
        <dbReference type="SMART" id="SM00909"/>
    </source>
</evidence>
<feature type="domain" description="GerMN" evidence="2">
    <location>
        <begin position="66"/>
        <end position="153"/>
    </location>
</feature>
<dbReference type="AlphaFoldDB" id="A0A1F4TJL1"/>
<reference evidence="3 4" key="1">
    <citation type="journal article" date="2016" name="Nat. Commun.">
        <title>Thousands of microbial genomes shed light on interconnected biogeochemical processes in an aquifer system.</title>
        <authorList>
            <person name="Anantharaman K."/>
            <person name="Brown C.T."/>
            <person name="Hug L.A."/>
            <person name="Sharon I."/>
            <person name="Castelle C.J."/>
            <person name="Probst A.J."/>
            <person name="Thomas B.C."/>
            <person name="Singh A."/>
            <person name="Wilkins M.J."/>
            <person name="Karaoz U."/>
            <person name="Brodie E.L."/>
            <person name="Williams K.H."/>
            <person name="Hubbard S.S."/>
            <person name="Banfield J.F."/>
        </authorList>
    </citation>
    <scope>NUCLEOTIDE SEQUENCE [LARGE SCALE GENOMIC DNA]</scope>
</reference>
<dbReference type="SMART" id="SM00909">
    <property type="entry name" value="Germane"/>
    <property type="match status" value="1"/>
</dbReference>
<evidence type="ECO:0000313" key="4">
    <source>
        <dbReference type="Proteomes" id="UP000177309"/>
    </source>
</evidence>
<keyword evidence="1" id="KW-0812">Transmembrane</keyword>
<keyword evidence="1" id="KW-1133">Transmembrane helix</keyword>
<sequence>MKKLRFKKSQKLLKRALVVGLILWLAFYVFQLCFNIEEGRAINIYFVKGDSLIAVERPLLVTEAPLNEAIRSLLAGPEQEGLSTLIPKGTKALSIKQKDHLAIINFNNKLEEYGGGSARVQGMVAQIVYTATDIPGIDKVQLLINGKEQVVLGGEGFIIDKPLSRKEVSN</sequence>
<evidence type="ECO:0000256" key="1">
    <source>
        <dbReference type="SAM" id="Phobius"/>
    </source>
</evidence>
<dbReference type="InterPro" id="IPR019606">
    <property type="entry name" value="GerMN"/>
</dbReference>
<name>A0A1F4TJL1_UNCSA</name>
<accession>A0A1F4TJL1</accession>
<organism evidence="3 4">
    <name type="scientific">candidate division WOR-1 bacterium RIFOXYC2_FULL_41_25</name>
    <dbReference type="NCBI Taxonomy" id="1802586"/>
    <lineage>
        <taxon>Bacteria</taxon>
        <taxon>Bacillati</taxon>
        <taxon>Saganbacteria</taxon>
    </lineage>
</organism>
<protein>
    <recommendedName>
        <fullName evidence="2">GerMN domain-containing protein</fullName>
    </recommendedName>
</protein>
<proteinExistence type="predicted"/>
<feature type="transmembrane region" description="Helical" evidence="1">
    <location>
        <begin position="12"/>
        <end position="30"/>
    </location>
</feature>
<gene>
    <name evidence="3" type="ORF">A2462_07100</name>
</gene>
<evidence type="ECO:0000313" key="3">
    <source>
        <dbReference type="EMBL" id="OGC32787.1"/>
    </source>
</evidence>
<dbReference type="Proteomes" id="UP000177309">
    <property type="component" value="Unassembled WGS sequence"/>
</dbReference>
<keyword evidence="1" id="KW-0472">Membrane</keyword>
<comment type="caution">
    <text evidence="3">The sequence shown here is derived from an EMBL/GenBank/DDBJ whole genome shotgun (WGS) entry which is preliminary data.</text>
</comment>
<dbReference type="Pfam" id="PF10646">
    <property type="entry name" value="Germane"/>
    <property type="match status" value="1"/>
</dbReference>
<dbReference type="EMBL" id="MEUI01000045">
    <property type="protein sequence ID" value="OGC32787.1"/>
    <property type="molecule type" value="Genomic_DNA"/>
</dbReference>